<reference evidence="2 3" key="1">
    <citation type="submission" date="2005-09" db="EMBL/GenBank/DDBJ databases">
        <authorList>
            <person name="Mural R.J."/>
            <person name="Li P.W."/>
            <person name="Adams M.D."/>
            <person name="Amanatides P.G."/>
            <person name="Baden-Tillson H."/>
            <person name="Barnstead M."/>
            <person name="Chin S.H."/>
            <person name="Dew I."/>
            <person name="Evans C.A."/>
            <person name="Ferriera S."/>
            <person name="Flanigan M."/>
            <person name="Fosler C."/>
            <person name="Glodek A."/>
            <person name="Gu Z."/>
            <person name="Holt R.A."/>
            <person name="Jennings D."/>
            <person name="Kraft C.L."/>
            <person name="Lu F."/>
            <person name="Nguyen T."/>
            <person name="Nusskern D.R."/>
            <person name="Pfannkoch C.M."/>
            <person name="Sitter C."/>
            <person name="Sutton G.G."/>
            <person name="Venter J.C."/>
            <person name="Wang Z."/>
            <person name="Woodage T."/>
            <person name="Zheng X.H."/>
            <person name="Zhong F."/>
        </authorList>
    </citation>
    <scope>NUCLEOTIDE SEQUENCE [LARGE SCALE GENOMIC DNA]</scope>
    <source>
        <strain>BN</strain>
        <strain evidence="3">Sprague-Dawley</strain>
    </source>
</reference>
<dbReference type="Proteomes" id="UP000234681">
    <property type="component" value="Chromosome 9"/>
</dbReference>
<evidence type="ECO:0000313" key="3">
    <source>
        <dbReference type="Proteomes" id="UP000234681"/>
    </source>
</evidence>
<proteinExistence type="predicted"/>
<sequence>MSPDCPRTHRDLLASASRVLGLQGWSTTVSLFSVLKKKKKSYISLHLLNSCATRAGHILCSTRSEVCQLQAWPADQPPMFSPATHPDGEGPPGTLGSEGNRHACGKKRGSLNVYVEQSLLIN</sequence>
<evidence type="ECO:0000313" key="2">
    <source>
        <dbReference type="EMBL" id="EDM18924.1"/>
    </source>
</evidence>
<feature type="region of interest" description="Disordered" evidence="1">
    <location>
        <begin position="77"/>
        <end position="103"/>
    </location>
</feature>
<name>A6JIF8_RAT</name>
<organism evidence="2 3">
    <name type="scientific">Rattus norvegicus</name>
    <name type="common">Rat</name>
    <dbReference type="NCBI Taxonomy" id="10116"/>
    <lineage>
        <taxon>Eukaryota</taxon>
        <taxon>Metazoa</taxon>
        <taxon>Chordata</taxon>
        <taxon>Craniata</taxon>
        <taxon>Vertebrata</taxon>
        <taxon>Euteleostomi</taxon>
        <taxon>Mammalia</taxon>
        <taxon>Eutheria</taxon>
        <taxon>Euarchontoglires</taxon>
        <taxon>Glires</taxon>
        <taxon>Rodentia</taxon>
        <taxon>Myomorpha</taxon>
        <taxon>Muroidea</taxon>
        <taxon>Muridae</taxon>
        <taxon>Murinae</taxon>
        <taxon>Rattus</taxon>
    </lineage>
</organism>
<dbReference type="EMBL" id="CH473987">
    <property type="protein sequence ID" value="EDM18924.1"/>
    <property type="molecule type" value="Genomic_DNA"/>
</dbReference>
<protein>
    <submittedName>
        <fullName evidence="2">RCG43563</fullName>
    </submittedName>
</protein>
<gene>
    <name evidence="2" type="ORF">rCG_43563</name>
</gene>
<accession>A6JIF8</accession>
<evidence type="ECO:0000256" key="1">
    <source>
        <dbReference type="SAM" id="MobiDB-lite"/>
    </source>
</evidence>
<dbReference type="AlphaFoldDB" id="A6JIF8"/>